<evidence type="ECO:0000259" key="2">
    <source>
        <dbReference type="Pfam" id="PF09917"/>
    </source>
</evidence>
<reference evidence="3 4" key="1">
    <citation type="submission" date="2015-11" db="EMBL/GenBank/DDBJ databases">
        <title>Sequence of Pedobacter ginsenosidimutans.</title>
        <authorList>
            <person name="Carson E."/>
            <person name="Keyser V."/>
            <person name="Newman J."/>
            <person name="Miller J."/>
        </authorList>
    </citation>
    <scope>NUCLEOTIDE SEQUENCE [LARGE SCALE GENOMIC DNA]</scope>
    <source>
        <strain evidence="3 4">KACC 14530</strain>
    </source>
</reference>
<dbReference type="InterPro" id="IPR019223">
    <property type="entry name" value="DUF2147"/>
</dbReference>
<evidence type="ECO:0000313" key="3">
    <source>
        <dbReference type="EMBL" id="KRT15163.1"/>
    </source>
</evidence>
<dbReference type="Pfam" id="PF09917">
    <property type="entry name" value="DUF2147"/>
    <property type="match status" value="1"/>
</dbReference>
<proteinExistence type="predicted"/>
<keyword evidence="1" id="KW-0732">Signal</keyword>
<dbReference type="AlphaFoldDB" id="A0A0T5VMV2"/>
<evidence type="ECO:0000313" key="4">
    <source>
        <dbReference type="Proteomes" id="UP000051950"/>
    </source>
</evidence>
<sequence length="144" mass="16240">MKKSILAVFTLLLSLASFAQKLPADQIIGIWKCDDYNIEVFKAGNKYSAKLLWSKEMFEADGKTAKKDAKNPNEKLRSRSLQGLTHITDLIYKDGEYVDGKLYSVQDGNTYSLKGKLTGPNDLETRGYKGIPLVGKSFKWKRVQ</sequence>
<organism evidence="3 4">
    <name type="scientific">Pedobacter ginsenosidimutans</name>
    <dbReference type="NCBI Taxonomy" id="687842"/>
    <lineage>
        <taxon>Bacteria</taxon>
        <taxon>Pseudomonadati</taxon>
        <taxon>Bacteroidota</taxon>
        <taxon>Sphingobacteriia</taxon>
        <taxon>Sphingobacteriales</taxon>
        <taxon>Sphingobacteriaceae</taxon>
        <taxon>Pedobacter</taxon>
    </lineage>
</organism>
<evidence type="ECO:0000256" key="1">
    <source>
        <dbReference type="SAM" id="SignalP"/>
    </source>
</evidence>
<keyword evidence="4" id="KW-1185">Reference proteome</keyword>
<dbReference type="PANTHER" id="PTHR36919:SF2">
    <property type="entry name" value="BLL6627 PROTEIN"/>
    <property type="match status" value="1"/>
</dbReference>
<dbReference type="OrthoDB" id="9814399at2"/>
<feature type="chain" id="PRO_5006665383" description="DUF2147 domain-containing protein" evidence="1">
    <location>
        <begin position="20"/>
        <end position="144"/>
    </location>
</feature>
<feature type="signal peptide" evidence="1">
    <location>
        <begin position="1"/>
        <end position="19"/>
    </location>
</feature>
<dbReference type="Proteomes" id="UP000051950">
    <property type="component" value="Unassembled WGS sequence"/>
</dbReference>
<gene>
    <name evidence="3" type="ORF">ASU31_15945</name>
</gene>
<dbReference type="Gene3D" id="2.40.128.520">
    <property type="match status" value="1"/>
</dbReference>
<protein>
    <recommendedName>
        <fullName evidence="2">DUF2147 domain-containing protein</fullName>
    </recommendedName>
</protein>
<dbReference type="RefSeq" id="WP_057933269.1">
    <property type="nucleotide sequence ID" value="NZ_LMZQ01000012.1"/>
</dbReference>
<comment type="caution">
    <text evidence="3">The sequence shown here is derived from an EMBL/GenBank/DDBJ whole genome shotgun (WGS) entry which is preliminary data.</text>
</comment>
<name>A0A0T5VMV2_9SPHI</name>
<feature type="domain" description="DUF2147" evidence="2">
    <location>
        <begin position="29"/>
        <end position="142"/>
    </location>
</feature>
<dbReference type="PANTHER" id="PTHR36919">
    <property type="entry name" value="BLR1215 PROTEIN"/>
    <property type="match status" value="1"/>
</dbReference>
<dbReference type="EMBL" id="LMZQ01000012">
    <property type="protein sequence ID" value="KRT15163.1"/>
    <property type="molecule type" value="Genomic_DNA"/>
</dbReference>
<dbReference type="STRING" id="687842.ASU31_15945"/>
<accession>A0A0T5VMV2</accession>